<evidence type="ECO:0000256" key="1">
    <source>
        <dbReference type="SAM" id="Phobius"/>
    </source>
</evidence>
<dbReference type="PANTHER" id="PTHR34219">
    <property type="entry name" value="IRON-REGULATED INNER MEMBRANE PROTEIN-RELATED"/>
    <property type="match status" value="1"/>
</dbReference>
<sequence>MTSVTPESESSSRLYRRLWRWHFYAAFLVIPFVLLQGITGTMYLWQDEWADWAHPELRFVQPQAIVASFDEQLAAAQALHPHAHATTMLVSDDPTRSTQVMFGGHHGEGDALPVPVFVDPHTAQVLGELSGWQWMPGWTRKVHGGWPLGAAGSWLLELGACWAVVMMLTGLYLWWPRDRGLLAALVPRTGQGARVLVKDLHGSVAVIFSAVILAFLISALPWTQFWGNQVLKPIQNAIGQPSPFGAAARAKSVVQPGVTAMSLDEAVQNARAAGVIGGLEIKLDGKADSALSVRNRLARASRETAVAFDRYSRATLVKTTWADFPPIPRAVATGVDLHEGSFFGRANQWFNSIVALALVWMSATGLLSWWMRRPRGRLGAPLRSEIRLPRWALVTGVVLCAVMPLLGASVLVLWVADALRGRLVASRV</sequence>
<evidence type="ECO:0000313" key="3">
    <source>
        <dbReference type="Proteomes" id="UP000295341"/>
    </source>
</evidence>
<feature type="transmembrane region" description="Helical" evidence="1">
    <location>
        <begin position="154"/>
        <end position="175"/>
    </location>
</feature>
<dbReference type="PANTHER" id="PTHR34219:SF1">
    <property type="entry name" value="PEPSY DOMAIN-CONTAINING PROTEIN"/>
    <property type="match status" value="1"/>
</dbReference>
<proteinExistence type="predicted"/>
<comment type="caution">
    <text evidence="2">The sequence shown here is derived from an EMBL/GenBank/DDBJ whole genome shotgun (WGS) entry which is preliminary data.</text>
</comment>
<keyword evidence="1" id="KW-0812">Transmembrane</keyword>
<dbReference type="RefSeq" id="WP_133882152.1">
    <property type="nucleotide sequence ID" value="NZ_MWIN01000002.1"/>
</dbReference>
<dbReference type="Pfam" id="PF03929">
    <property type="entry name" value="PepSY_TM"/>
    <property type="match status" value="1"/>
</dbReference>
<dbReference type="EMBL" id="SOBT01000009">
    <property type="protein sequence ID" value="TDU28618.1"/>
    <property type="molecule type" value="Genomic_DNA"/>
</dbReference>
<dbReference type="Proteomes" id="UP000295341">
    <property type="component" value="Unassembled WGS sequence"/>
</dbReference>
<evidence type="ECO:0000313" key="2">
    <source>
        <dbReference type="EMBL" id="TDU28618.1"/>
    </source>
</evidence>
<feature type="transmembrane region" description="Helical" evidence="1">
    <location>
        <begin position="204"/>
        <end position="223"/>
    </location>
</feature>
<accession>A0A4R7P4N2</accession>
<name>A0A4R7P4N2_9GAMM</name>
<feature type="transmembrane region" description="Helical" evidence="1">
    <location>
        <begin position="391"/>
        <end position="416"/>
    </location>
</feature>
<dbReference type="OrthoDB" id="9791166at2"/>
<feature type="transmembrane region" description="Helical" evidence="1">
    <location>
        <begin position="349"/>
        <end position="370"/>
    </location>
</feature>
<organism evidence="2 3">
    <name type="scientific">Panacagrimonas perspica</name>
    <dbReference type="NCBI Taxonomy" id="381431"/>
    <lineage>
        <taxon>Bacteria</taxon>
        <taxon>Pseudomonadati</taxon>
        <taxon>Pseudomonadota</taxon>
        <taxon>Gammaproteobacteria</taxon>
        <taxon>Nevskiales</taxon>
        <taxon>Nevskiaceae</taxon>
        <taxon>Panacagrimonas</taxon>
    </lineage>
</organism>
<keyword evidence="3" id="KW-1185">Reference proteome</keyword>
<gene>
    <name evidence="2" type="ORF">DFR24_2993</name>
</gene>
<reference evidence="2 3" key="1">
    <citation type="submission" date="2019-03" db="EMBL/GenBank/DDBJ databases">
        <title>Genomic Encyclopedia of Type Strains, Phase IV (KMG-IV): sequencing the most valuable type-strain genomes for metagenomic binning, comparative biology and taxonomic classification.</title>
        <authorList>
            <person name="Goeker M."/>
        </authorList>
    </citation>
    <scope>NUCLEOTIDE SEQUENCE [LARGE SCALE GENOMIC DNA]</scope>
    <source>
        <strain evidence="2 3">DSM 26377</strain>
    </source>
</reference>
<keyword evidence="1" id="KW-0472">Membrane</keyword>
<dbReference type="AlphaFoldDB" id="A0A4R7P4N2"/>
<feature type="transmembrane region" description="Helical" evidence="1">
    <location>
        <begin position="21"/>
        <end position="45"/>
    </location>
</feature>
<keyword evidence="1" id="KW-1133">Transmembrane helix</keyword>
<dbReference type="InterPro" id="IPR005625">
    <property type="entry name" value="PepSY-ass_TM"/>
</dbReference>
<protein>
    <submittedName>
        <fullName evidence="2">Putative iron-regulated membrane protein</fullName>
    </submittedName>
</protein>